<dbReference type="NCBIfam" id="TIGR00254">
    <property type="entry name" value="GGDEF"/>
    <property type="match status" value="1"/>
</dbReference>
<feature type="transmembrane region" description="Helical" evidence="1">
    <location>
        <begin position="324"/>
        <end position="346"/>
    </location>
</feature>
<dbReference type="InterPro" id="IPR000160">
    <property type="entry name" value="GGDEF_dom"/>
</dbReference>
<dbReference type="FunFam" id="3.30.70.270:FF:000001">
    <property type="entry name" value="Diguanylate cyclase domain protein"/>
    <property type="match status" value="1"/>
</dbReference>
<feature type="domain" description="GGDEF" evidence="2">
    <location>
        <begin position="386"/>
        <end position="512"/>
    </location>
</feature>
<feature type="transmembrane region" description="Helical" evidence="1">
    <location>
        <begin position="12"/>
        <end position="31"/>
    </location>
</feature>
<keyword evidence="1" id="KW-0472">Membrane</keyword>
<sequence>MQKPIFFSNKYYLMTLILVIIVFVVFILFSYTEKTEEEQFFLNRSLERLNSEVEVILNTYNIAADAVFNNILDSEKIKRIIYYGWEFEDRRDNYRHYLQAELEPLYEDLKRYHVRQLHIHFKDGSSFLRMHRPETYGDNLFDVRDSIKYVNTEERKFVGFEEGRIFNGYRYIYPLNYNGEHLASVEFSLSFQAVTELLKDNFGGANAFIIKNELIEETVFKEEQSNYLNSSIIPEYSYDKEIYNNLLKAESEVNLNIIREINRKNQKELAAQTAAENSFVVSSRVDGSYYTGSFINIKGIDGKTKAYLISYQENDSLNFINQNFFTTIIISMIFLILTIILLTIIFSSNSRLRFLAHNDQLTGVSNRHHLTEVLEREYDRSRRYNNSFSLIIFDIDHFKSINDNFGHDQGDFILKELSRLVKKNIRKSDYFGRWGGEEFIVIAPESSLQDAEKFAEKLRKEIEEYNFMEKRKVTASFGAAEIKNGDNIDQLIKRADDALYRAKEKGRNRVEV</sequence>
<dbReference type="SUPFAM" id="SSF55073">
    <property type="entry name" value="Nucleotide cyclase"/>
    <property type="match status" value="1"/>
</dbReference>
<proteinExistence type="predicted"/>
<keyword evidence="1" id="KW-1133">Transmembrane helix</keyword>
<dbReference type="Gene3D" id="3.30.70.270">
    <property type="match status" value="1"/>
</dbReference>
<dbReference type="Proteomes" id="UP000244089">
    <property type="component" value="Unassembled WGS sequence"/>
</dbReference>
<dbReference type="CDD" id="cd01949">
    <property type="entry name" value="GGDEF"/>
    <property type="match status" value="1"/>
</dbReference>
<organism evidence="3 4">
    <name type="scientific">Halanaerobium saccharolyticum</name>
    <dbReference type="NCBI Taxonomy" id="43595"/>
    <lineage>
        <taxon>Bacteria</taxon>
        <taxon>Bacillati</taxon>
        <taxon>Bacillota</taxon>
        <taxon>Clostridia</taxon>
        <taxon>Halanaerobiales</taxon>
        <taxon>Halanaerobiaceae</taxon>
        <taxon>Halanaerobium</taxon>
    </lineage>
</organism>
<dbReference type="RefSeq" id="WP_108138009.1">
    <property type="nucleotide sequence ID" value="NZ_QAXS01000002.1"/>
</dbReference>
<gene>
    <name evidence="3" type="ORF">C8C76_10293</name>
</gene>
<dbReference type="OrthoDB" id="9805474at2"/>
<reference evidence="3 4" key="1">
    <citation type="submission" date="2018-04" db="EMBL/GenBank/DDBJ databases">
        <title>Subsurface microbial communities from deep shales in Ohio and West Virginia, USA.</title>
        <authorList>
            <person name="Wrighton K."/>
        </authorList>
    </citation>
    <scope>NUCLEOTIDE SEQUENCE [LARGE SCALE GENOMIC DNA]</scope>
    <source>
        <strain evidence="3 4">WC1</strain>
    </source>
</reference>
<dbReference type="Pfam" id="PF14827">
    <property type="entry name" value="dCache_3"/>
    <property type="match status" value="1"/>
</dbReference>
<keyword evidence="1" id="KW-0812">Transmembrane</keyword>
<protein>
    <submittedName>
        <fullName evidence="3">Diguanylate cyclase (GGDEF)-like protein</fullName>
    </submittedName>
</protein>
<dbReference type="PANTHER" id="PTHR45138:SF9">
    <property type="entry name" value="DIGUANYLATE CYCLASE DGCM-RELATED"/>
    <property type="match status" value="1"/>
</dbReference>
<evidence type="ECO:0000259" key="2">
    <source>
        <dbReference type="PROSITE" id="PS50887"/>
    </source>
</evidence>
<dbReference type="Pfam" id="PF00990">
    <property type="entry name" value="GGDEF"/>
    <property type="match status" value="1"/>
</dbReference>
<accession>A0A2T5RRI8</accession>
<evidence type="ECO:0000256" key="1">
    <source>
        <dbReference type="SAM" id="Phobius"/>
    </source>
</evidence>
<comment type="caution">
    <text evidence="3">The sequence shown here is derived from an EMBL/GenBank/DDBJ whole genome shotgun (WGS) entry which is preliminary data.</text>
</comment>
<dbReference type="InterPro" id="IPR050469">
    <property type="entry name" value="Diguanylate_Cyclase"/>
</dbReference>
<dbReference type="InterPro" id="IPR029150">
    <property type="entry name" value="dCache_3"/>
</dbReference>
<dbReference type="InterPro" id="IPR043128">
    <property type="entry name" value="Rev_trsase/Diguanyl_cyclase"/>
</dbReference>
<dbReference type="SMART" id="SM00267">
    <property type="entry name" value="GGDEF"/>
    <property type="match status" value="1"/>
</dbReference>
<name>A0A2T5RRI8_9FIRM</name>
<evidence type="ECO:0000313" key="3">
    <source>
        <dbReference type="EMBL" id="PTW02771.1"/>
    </source>
</evidence>
<dbReference type="PROSITE" id="PS50887">
    <property type="entry name" value="GGDEF"/>
    <property type="match status" value="1"/>
</dbReference>
<dbReference type="PANTHER" id="PTHR45138">
    <property type="entry name" value="REGULATORY COMPONENTS OF SENSORY TRANSDUCTION SYSTEM"/>
    <property type="match status" value="1"/>
</dbReference>
<dbReference type="AlphaFoldDB" id="A0A2T5RRI8"/>
<dbReference type="InterPro" id="IPR029787">
    <property type="entry name" value="Nucleotide_cyclase"/>
</dbReference>
<dbReference type="GO" id="GO:0052621">
    <property type="term" value="F:diguanylate cyclase activity"/>
    <property type="evidence" value="ECO:0007669"/>
    <property type="project" value="TreeGrafter"/>
</dbReference>
<dbReference type="EMBL" id="QAXS01000002">
    <property type="protein sequence ID" value="PTW02771.1"/>
    <property type="molecule type" value="Genomic_DNA"/>
</dbReference>
<evidence type="ECO:0000313" key="4">
    <source>
        <dbReference type="Proteomes" id="UP000244089"/>
    </source>
</evidence>